<reference evidence="2 3" key="1">
    <citation type="submission" date="2019-07" db="EMBL/GenBank/DDBJ databases">
        <title>Genomic Encyclopedia of Type Strains, Phase IV (KMG-IV): sequencing the most valuable type-strain genomes for metagenomic binning, comparative biology and taxonomic classification.</title>
        <authorList>
            <person name="Goeker M."/>
        </authorList>
    </citation>
    <scope>NUCLEOTIDE SEQUENCE [LARGE SCALE GENOMIC DNA]</scope>
    <source>
        <strain evidence="2 3">SS015</strain>
    </source>
</reference>
<dbReference type="Gene3D" id="3.40.50.10610">
    <property type="entry name" value="ABC-type transport auxiliary lipoprotein component"/>
    <property type="match status" value="1"/>
</dbReference>
<keyword evidence="3" id="KW-1185">Reference proteome</keyword>
<dbReference type="EMBL" id="VNIB01000016">
    <property type="protein sequence ID" value="TYO95856.1"/>
    <property type="molecule type" value="Genomic_DNA"/>
</dbReference>
<feature type="domain" description="ABC-type transport auxiliary lipoprotein component" evidence="1">
    <location>
        <begin position="45"/>
        <end position="184"/>
    </location>
</feature>
<name>A0A5D3WFY4_9BACT</name>
<sequence>MTRLLKGTTAVLLVLLCGCVNLGQGTSPSRHYLIPSLADRGIAPRPERKPRVRLTLLPVKAAAYLDRQELVRRLEANRIELLPFDRWAEPPTENLQRVVAENLVRLADDIVVASDGELQLAMVVERLEGRKQGALMQLAWRLFRRQTGEDLAGGVFRRELPLPKAEAGQMVAAYGEMAEAFCRELLARLATIPQAVRQKEGIR</sequence>
<gene>
    <name evidence="2" type="ORF">EDC39_11663</name>
</gene>
<dbReference type="PROSITE" id="PS51257">
    <property type="entry name" value="PROKAR_LIPOPROTEIN"/>
    <property type="match status" value="1"/>
</dbReference>
<dbReference type="RefSeq" id="WP_148896996.1">
    <property type="nucleotide sequence ID" value="NZ_VNIB01000016.1"/>
</dbReference>
<dbReference type="OrthoDB" id="5372878at2"/>
<dbReference type="Pfam" id="PF03886">
    <property type="entry name" value="ABC_trans_aux"/>
    <property type="match status" value="1"/>
</dbReference>
<protein>
    <submittedName>
        <fullName evidence="2">Putative lipoprotein YmbA</fullName>
    </submittedName>
</protein>
<dbReference type="SUPFAM" id="SSF159594">
    <property type="entry name" value="XCC0632-like"/>
    <property type="match status" value="1"/>
</dbReference>
<evidence type="ECO:0000313" key="3">
    <source>
        <dbReference type="Proteomes" id="UP000324159"/>
    </source>
</evidence>
<comment type="caution">
    <text evidence="2">The sequence shown here is derived from an EMBL/GenBank/DDBJ whole genome shotgun (WGS) entry which is preliminary data.</text>
</comment>
<evidence type="ECO:0000313" key="2">
    <source>
        <dbReference type="EMBL" id="TYO95856.1"/>
    </source>
</evidence>
<evidence type="ECO:0000259" key="1">
    <source>
        <dbReference type="Pfam" id="PF03886"/>
    </source>
</evidence>
<accession>A0A5D3WFY4</accession>
<proteinExistence type="predicted"/>
<keyword evidence="2" id="KW-0449">Lipoprotein</keyword>
<dbReference type="AlphaFoldDB" id="A0A5D3WFY4"/>
<dbReference type="InterPro" id="IPR005586">
    <property type="entry name" value="ABC_trans_aux"/>
</dbReference>
<dbReference type="Proteomes" id="UP000324159">
    <property type="component" value="Unassembled WGS sequence"/>
</dbReference>
<organism evidence="2 3">
    <name type="scientific">Geothermobacter ehrlichii</name>
    <dbReference type="NCBI Taxonomy" id="213224"/>
    <lineage>
        <taxon>Bacteria</taxon>
        <taxon>Pseudomonadati</taxon>
        <taxon>Thermodesulfobacteriota</taxon>
        <taxon>Desulfuromonadia</taxon>
        <taxon>Desulfuromonadales</taxon>
        <taxon>Geothermobacteraceae</taxon>
        <taxon>Geothermobacter</taxon>
    </lineage>
</organism>